<keyword evidence="2" id="KW-1185">Reference proteome</keyword>
<dbReference type="Proteomes" id="UP000290243">
    <property type="component" value="Chromosome"/>
</dbReference>
<evidence type="ECO:0008006" key="3">
    <source>
        <dbReference type="Google" id="ProtNLM"/>
    </source>
</evidence>
<dbReference type="InterPro" id="IPR001087">
    <property type="entry name" value="GDSL"/>
</dbReference>
<dbReference type="OrthoDB" id="399880at2"/>
<dbReference type="EMBL" id="LR215037">
    <property type="protein sequence ID" value="VEU75736.1"/>
    <property type="molecule type" value="Genomic_DNA"/>
</dbReference>
<dbReference type="Pfam" id="PF00657">
    <property type="entry name" value="Lipase_GDSL"/>
    <property type="match status" value="1"/>
</dbReference>
<name>A0A449B590_9BACT</name>
<sequence>MKIKLKPLLIGSGITLAATISLAIGLSYIPIGDKKLEKSSPDLKINDTNKELVIPEIPKQIEKIEITDKSNEIIKLDDRNKSIDFITQDKKIRYVALGDSISAGFDANLDKDYPGELNEKTKELSGISFPSYLASFFQKIEENKLQSFKNFARTSSTIQDWFLMLDYPNVKDSLNKDQLDLLNFYFGNDIEAFRNELLKRLEDANLITITLGANDFIEVLTNSFSKIPFIDLITEIQNNDLKISKLISLFSSTLDEVFSTINNRQSLFIEKLKKFTNTTNINFISYPMPLAHISKVLDSLIPTQLNSDSETISIGKILLDLLNNEIKSVANANGINFIDSYDNVFWNKNLIKLVPNLIEIHPSSFGYKKMAQDVFAKLIISSRNIEEINSNNINWSSNFLKSDSLSFLNQIELFNHYEKINLIFENDMDKYTFFEDEIFLKYKNLKSKDNFFNRVLNREFVYEGMLNALYNSFFESSILKNEEGLALKEFFDRNNGENWDLIKQWFIKSKYIPRALEKTQFIYLNTDWDNNGEPGSESVNYKNLLFSLKEAFTNEGLVVNLIKTFFQIDFLKENKEEFRTLISNVFQNIIKTDLSKNVLEKISNVANFESISEYISNEDFLLLSQKIINNENIKTLISDLILNLIDDSNKYSDANNYNDLWKVFISNDNNKLAIKKGLNSITNSILKDNEARQIISKTLSKTVFKNNILSANLEEQKLVDTIDSLLSSFEKTNNKLNLIEKVTGSLLNNLSNDILNFDLKKSLKQSFGELINLFNNENTQELIIDFIKILSESKLNENESTISNLLKNSLNYFSLKYDLPRLIVDLLYTDKNNEKISEIIEKENLVKVISKILNGVEIDDFIDSLVNFAINIEEQELNSIENIKDLIKLFFDKAISTNIYDSFTSIIKKTLSYEEIKQAIKKVLLKINKRLSNIIEDERVDNFIETIFNNPNFKFLLNDFIKKGLLNKDVDLFNEIDFNDILKNWLENDNYKNVSNELTSLLKSLIGDNFFNENIIDILYDYLFLNSDLSNNLNENDFKIVLKDNINLILKFDEKTNILRNISETFLKYLSLNGTKIDNEELILEIKSSSIEKIKKLDIKYLILETAKNLFSNEKYLSNKNILKQLIINLFNKYKNNDSLIEKISNLINEKISQHLGTEINFESLKNIVKSIFNSDEFLDIFDSFIFNFFELSANEVVSSNSIEELLEKIISRILTNDNLEKINSLLINIINLDDFSIIVREIKDNLSNENIFKTLNSNDYILFFNELFSNPDFNFLIKETISKIIFPNILKENFNIKNSFIHYINNFDNLNLLKNKMFNLLKFLINNNSFKKVLIKQIEKEISKYPELTKNINENSRKELFLDIFENFDKISEAFNFEQIFNSVFDKLKENDFDFSNIMSIFVNSFKENLLSANFEDSILKTFKEIWSTNILKNNKLTLNKFLDNFYDYLKHNENLKGELVNYLYENLKDNLTFLEQEKSKKVLNEVFENSNFKLLFTKLFTSIFDTEYDEVKKISNLKQLINFLAKKMLDKNSLNELIKLFKFIIHNENVKNIIIENINNYININENEFIDVSTILIENETTSEIIENILKKAVFDDSVLWSDLESFDTFIKKWLSTNENKSFVALKIGLLIKEVLSTSKIKEFLIDKLTQLTINNNDVSINISRDEIHSLYTDIYDSISGVYNLLDIDDFIFNEVIEELSNNGKNFDLNIFLNSLINKFKEKLENKNLDSFALNIIKELDKNTLLTNHKNTLNKLLNNIVRTYSKNDNFLNYLSNLIIEKAPEIKEFISIENFNNLFKNSIKTTEFENFIFSISNSLVNLTHEDLSTSSTFKTLINKAINNIINSNAFDNVYDFIQKVASYEETKLLIIKLLEKIPGVQPPIFSTDQIGNVINSLTNSEPLKNVLKLFIKNGLFDYKITSFDQIKDYDLIIKTLLSDEQRKNQIKENIKEIVELLIRDNDVRFVISSYIYKGMSNSNVLIKNIEESNMISFISKSLLAFPKINEFLGLTDLLISTFVDDLAEFGLNIDFNNLTSKIGQKLLEKFENSDWEEQFTKLIKLIVSRDVIDGNKELLIQFISNVFEYLGTKAELGKKIFNKLPEKIKNILKSIDENDFNHIFRSILENQEGIQSVIRNVVSNVVDNINEYEQANNLVEILRIYTKNPERVKELTNSFSSIINTILSNSSVHKLLKGLWKEHLSEYYIDVNDNRNIAFVDDLLKSLPQLVTDLKLVNNFAETISTTVNEYDSLTNILANIGSILVKGLKVTEFNFIKTVLTSNPARKHKEILKIDILKIVEGFTSDDRLVNKFIDDFNLANVLTKFGLTEQSSRNAFIALLKSQHVQKILNAFLNEVFDNVDKYAQFNEWIYAIEAFFRSSNATIVKEALKDWIKQLLSENNEISYTIGKILADSMRKNEWTNVETDDIIGQKFMYSLLNSVAQTNILNNVVNNIFDTFKNLSRYKNEGLGNALISAIKKGALSFISSENGNIQLSKIFENIPLLENILSRVDVDDYRDFINWIFASSPLNINKGIFAIPFGEGNQNNSNFEVGFNGFVDVIKGKLRHLIRAFVTPLLKSYVKELLETNTVYSNINEVKRNSKGYQAVWRTFAFLAATLSKNAGSWTFWNFVEPHLRGGFREAFETAISPHKLELSRKYTSNITNIGLSLTIEPIENYWSGTPSRRFRTEPNSNSTNNYRYLRDYVLIYVYYINEYDRKYNPNKRYKDVLMEDMHNGFMPASED</sequence>
<evidence type="ECO:0000313" key="1">
    <source>
        <dbReference type="EMBL" id="VEU75736.1"/>
    </source>
</evidence>
<dbReference type="RefSeq" id="WP_129647089.1">
    <property type="nucleotide sequence ID" value="NZ_LR215037.1"/>
</dbReference>
<reference evidence="1 2" key="1">
    <citation type="submission" date="2019-01" db="EMBL/GenBank/DDBJ databases">
        <authorList>
            <consortium name="Pathogen Informatics"/>
        </authorList>
    </citation>
    <scope>NUCLEOTIDE SEQUENCE [LARGE SCALE GENOMIC DNA]</scope>
    <source>
        <strain evidence="1 2">NCTC10168</strain>
    </source>
</reference>
<dbReference type="Gene3D" id="3.40.50.1110">
    <property type="entry name" value="SGNH hydrolase"/>
    <property type="match status" value="1"/>
</dbReference>
<organism evidence="1 2">
    <name type="scientific">Mycoplasmopsis maculosa</name>
    <dbReference type="NCBI Taxonomy" id="114885"/>
    <lineage>
        <taxon>Bacteria</taxon>
        <taxon>Bacillati</taxon>
        <taxon>Mycoplasmatota</taxon>
        <taxon>Mycoplasmoidales</taxon>
        <taxon>Metamycoplasmataceae</taxon>
        <taxon>Mycoplasmopsis</taxon>
    </lineage>
</organism>
<evidence type="ECO:0000313" key="2">
    <source>
        <dbReference type="Proteomes" id="UP000290243"/>
    </source>
</evidence>
<dbReference type="SUPFAM" id="SSF52266">
    <property type="entry name" value="SGNH hydrolase"/>
    <property type="match status" value="1"/>
</dbReference>
<dbReference type="GO" id="GO:0016788">
    <property type="term" value="F:hydrolase activity, acting on ester bonds"/>
    <property type="evidence" value="ECO:0007669"/>
    <property type="project" value="InterPro"/>
</dbReference>
<dbReference type="KEGG" id="mmau:NCTC10168_00670"/>
<gene>
    <name evidence="1" type="ORF">NCTC10168_00670</name>
</gene>
<proteinExistence type="predicted"/>
<protein>
    <recommendedName>
        <fullName evidence="3">SGNH hydrolase-type esterase domain-containing protein</fullName>
    </recommendedName>
</protein>
<dbReference type="InterPro" id="IPR036514">
    <property type="entry name" value="SGNH_hydro_sf"/>
</dbReference>
<accession>A0A449B590</accession>